<feature type="compositionally biased region" description="Polar residues" evidence="4">
    <location>
        <begin position="1050"/>
        <end position="1060"/>
    </location>
</feature>
<feature type="compositionally biased region" description="Acidic residues" evidence="4">
    <location>
        <begin position="619"/>
        <end position="636"/>
    </location>
</feature>
<feature type="region of interest" description="Disordered" evidence="4">
    <location>
        <begin position="998"/>
        <end position="1060"/>
    </location>
</feature>
<feature type="domain" description="PDZ" evidence="5">
    <location>
        <begin position="867"/>
        <end position="956"/>
    </location>
</feature>
<feature type="region of interest" description="Disordered" evidence="4">
    <location>
        <begin position="461"/>
        <end position="485"/>
    </location>
</feature>
<evidence type="ECO:0000259" key="5">
    <source>
        <dbReference type="PROSITE" id="PS50106"/>
    </source>
</evidence>
<dbReference type="Gene3D" id="2.30.42.10">
    <property type="match status" value="4"/>
</dbReference>
<organism evidence="6 7">
    <name type="scientific">Patella caerulea</name>
    <name type="common">Rayed Mediterranean limpet</name>
    <dbReference type="NCBI Taxonomy" id="87958"/>
    <lineage>
        <taxon>Eukaryota</taxon>
        <taxon>Metazoa</taxon>
        <taxon>Spiralia</taxon>
        <taxon>Lophotrochozoa</taxon>
        <taxon>Mollusca</taxon>
        <taxon>Gastropoda</taxon>
        <taxon>Patellogastropoda</taxon>
        <taxon>Patelloidea</taxon>
        <taxon>Patellidae</taxon>
        <taxon>Patella</taxon>
    </lineage>
</organism>
<dbReference type="GO" id="GO:0016323">
    <property type="term" value="C:basolateral plasma membrane"/>
    <property type="evidence" value="ECO:0007669"/>
    <property type="project" value="TreeGrafter"/>
</dbReference>
<dbReference type="GO" id="GO:0019901">
    <property type="term" value="F:protein kinase binding"/>
    <property type="evidence" value="ECO:0007669"/>
    <property type="project" value="TreeGrafter"/>
</dbReference>
<dbReference type="InterPro" id="IPR001478">
    <property type="entry name" value="PDZ"/>
</dbReference>
<dbReference type="Gene3D" id="3.80.10.10">
    <property type="entry name" value="Ribonuclease Inhibitor"/>
    <property type="match status" value="4"/>
</dbReference>
<feature type="region of interest" description="Disordered" evidence="4">
    <location>
        <begin position="1496"/>
        <end position="1523"/>
    </location>
</feature>
<protein>
    <recommendedName>
        <fullName evidence="5">PDZ domain-containing protein</fullName>
    </recommendedName>
</protein>
<evidence type="ECO:0000256" key="3">
    <source>
        <dbReference type="SAM" id="Coils"/>
    </source>
</evidence>
<dbReference type="SUPFAM" id="SSF52058">
    <property type="entry name" value="L domain-like"/>
    <property type="match status" value="2"/>
</dbReference>
<dbReference type="CDD" id="cd06703">
    <property type="entry name" value="PDZ2_Scribble-like"/>
    <property type="match status" value="1"/>
</dbReference>
<name>A0AAN8G4K3_PATCE</name>
<dbReference type="SMART" id="SM00369">
    <property type="entry name" value="LRR_TYP"/>
    <property type="match status" value="11"/>
</dbReference>
<keyword evidence="1" id="KW-0433">Leucine-rich repeat</keyword>
<dbReference type="Proteomes" id="UP001347796">
    <property type="component" value="Unassembled WGS sequence"/>
</dbReference>
<dbReference type="GO" id="GO:0043113">
    <property type="term" value="P:receptor clustering"/>
    <property type="evidence" value="ECO:0007669"/>
    <property type="project" value="TreeGrafter"/>
</dbReference>
<dbReference type="InterPro" id="IPR036034">
    <property type="entry name" value="PDZ_sf"/>
</dbReference>
<feature type="compositionally biased region" description="Basic residues" evidence="4">
    <location>
        <begin position="668"/>
        <end position="677"/>
    </location>
</feature>
<dbReference type="PANTHER" id="PTHR23119">
    <property type="entry name" value="DISCS LARGE"/>
    <property type="match status" value="1"/>
</dbReference>
<dbReference type="GO" id="GO:0045211">
    <property type="term" value="C:postsynaptic membrane"/>
    <property type="evidence" value="ECO:0007669"/>
    <property type="project" value="TreeGrafter"/>
</dbReference>
<feature type="compositionally biased region" description="Polar residues" evidence="4">
    <location>
        <begin position="998"/>
        <end position="1042"/>
    </location>
</feature>
<dbReference type="GO" id="GO:0005912">
    <property type="term" value="C:adherens junction"/>
    <property type="evidence" value="ECO:0007669"/>
    <property type="project" value="TreeGrafter"/>
</dbReference>
<feature type="compositionally biased region" description="Pro residues" evidence="4">
    <location>
        <begin position="1504"/>
        <end position="1520"/>
    </location>
</feature>
<gene>
    <name evidence="6" type="ORF">SNE40_021512</name>
</gene>
<dbReference type="FunFam" id="2.30.42.10:FF:000074">
    <property type="entry name" value="protein scribble homolog isoform X2"/>
    <property type="match status" value="1"/>
</dbReference>
<feature type="domain" description="PDZ" evidence="5">
    <location>
        <begin position="743"/>
        <end position="831"/>
    </location>
</feature>
<dbReference type="CDD" id="cd06704">
    <property type="entry name" value="PDZ1_Scribble-like"/>
    <property type="match status" value="1"/>
</dbReference>
<dbReference type="GO" id="GO:0098609">
    <property type="term" value="P:cell-cell adhesion"/>
    <property type="evidence" value="ECO:0007669"/>
    <property type="project" value="TreeGrafter"/>
</dbReference>
<feature type="region of interest" description="Disordered" evidence="4">
    <location>
        <begin position="1581"/>
        <end position="1601"/>
    </location>
</feature>
<evidence type="ECO:0000256" key="2">
    <source>
        <dbReference type="ARBA" id="ARBA00022737"/>
    </source>
</evidence>
<evidence type="ECO:0000256" key="1">
    <source>
        <dbReference type="ARBA" id="ARBA00022614"/>
    </source>
</evidence>
<dbReference type="InterPro" id="IPR003591">
    <property type="entry name" value="Leu-rich_rpt_typical-subtyp"/>
</dbReference>
<dbReference type="InterPro" id="IPR032675">
    <property type="entry name" value="LRR_dom_sf"/>
</dbReference>
<dbReference type="GO" id="GO:0098968">
    <property type="term" value="P:neurotransmitter receptor transport postsynaptic membrane to endosome"/>
    <property type="evidence" value="ECO:0007669"/>
    <property type="project" value="TreeGrafter"/>
</dbReference>
<dbReference type="GO" id="GO:0014069">
    <property type="term" value="C:postsynaptic density"/>
    <property type="evidence" value="ECO:0007669"/>
    <property type="project" value="TreeGrafter"/>
</dbReference>
<dbReference type="InterPro" id="IPR001611">
    <property type="entry name" value="Leu-rich_rpt"/>
</dbReference>
<dbReference type="SMART" id="SM00364">
    <property type="entry name" value="LRR_BAC"/>
    <property type="match status" value="12"/>
</dbReference>
<feature type="region of interest" description="Disordered" evidence="4">
    <location>
        <begin position="1712"/>
        <end position="1731"/>
    </location>
</feature>
<feature type="region of interest" description="Disordered" evidence="4">
    <location>
        <begin position="552"/>
        <end position="677"/>
    </location>
</feature>
<evidence type="ECO:0000313" key="7">
    <source>
        <dbReference type="Proteomes" id="UP001347796"/>
    </source>
</evidence>
<dbReference type="CDD" id="cd06701">
    <property type="entry name" value="PDZ4_Scribble-like"/>
    <property type="match status" value="1"/>
</dbReference>
<evidence type="ECO:0000256" key="4">
    <source>
        <dbReference type="SAM" id="MobiDB-lite"/>
    </source>
</evidence>
<reference evidence="6 7" key="1">
    <citation type="submission" date="2024-01" db="EMBL/GenBank/DDBJ databases">
        <title>The genome of the rayed Mediterranean limpet Patella caerulea (Linnaeus, 1758).</title>
        <authorList>
            <person name="Anh-Thu Weber A."/>
            <person name="Halstead-Nussloch G."/>
        </authorList>
    </citation>
    <scope>NUCLEOTIDE SEQUENCE [LARGE SCALE GENOMIC DNA]</scope>
    <source>
        <strain evidence="6">AATW-2023a</strain>
        <tissue evidence="6">Whole specimen</tissue>
    </source>
</reference>
<keyword evidence="3" id="KW-0175">Coiled coil</keyword>
<evidence type="ECO:0000313" key="6">
    <source>
        <dbReference type="EMBL" id="KAK6167506.1"/>
    </source>
</evidence>
<feature type="domain" description="PDZ" evidence="5">
    <location>
        <begin position="1293"/>
        <end position="1381"/>
    </location>
</feature>
<dbReference type="GO" id="GO:0098887">
    <property type="term" value="P:neurotransmitter receptor transport, endosome to postsynaptic membrane"/>
    <property type="evidence" value="ECO:0007669"/>
    <property type="project" value="TreeGrafter"/>
</dbReference>
<dbReference type="GO" id="GO:0045197">
    <property type="term" value="P:establishment or maintenance of epithelial cell apical/basal polarity"/>
    <property type="evidence" value="ECO:0007669"/>
    <property type="project" value="TreeGrafter"/>
</dbReference>
<dbReference type="SMART" id="SM00365">
    <property type="entry name" value="LRR_SD22"/>
    <property type="match status" value="6"/>
</dbReference>
<dbReference type="CDD" id="cd06702">
    <property type="entry name" value="PDZ3_Scribble-like"/>
    <property type="match status" value="1"/>
</dbReference>
<dbReference type="Pfam" id="PF00595">
    <property type="entry name" value="PDZ"/>
    <property type="match status" value="4"/>
</dbReference>
<dbReference type="PROSITE" id="PS51450">
    <property type="entry name" value="LRR"/>
    <property type="match status" value="5"/>
</dbReference>
<dbReference type="SUPFAM" id="SSF50156">
    <property type="entry name" value="PDZ domain-like"/>
    <property type="match status" value="4"/>
</dbReference>
<dbReference type="EMBL" id="JAZGQO010000018">
    <property type="protein sequence ID" value="KAK6167506.1"/>
    <property type="molecule type" value="Genomic_DNA"/>
</dbReference>
<proteinExistence type="predicted"/>
<sequence>MLKCIPLFRACNRQVEYIDRRHFGLTTIPDDVLRYARSLEELLLDSNQIRDLPRGFFRLVQLKKIGLSDNEIGRIPPDVGVFINLMELDVSKNEIGEIPENIKFCKNLQVLDFSSNPLTRLPEGLTQLRNLTHLGLNDVSLTRLPYDISSLTSLISLELRENELKNLPASVSSLVKLRILDLGSNQIEELPSSIGVLPNLEELWLDSNHLTELPTELGNLKKLTQLDVSENLLDRLPEEVSGLTSLTDLSLSQNNLEALPDGIGFLKKLLILKVDQNQLTCLTPHIGSCESLQELILTENFLTDLPITVGKLKSLTNLNVDRNRITEIPIEVGKCTKLGVLSMRDNRLLRLPQELGNLQKLHVLDVSGNRLEYLPITIANLNLKALWLSENQAQPMLKYQTDFDERTGQKVLTCFLLPQQGFHTESMENLLRGSVTTDQESWTERVDRPRDSVIRFLEEDHEAGSDEDSDSHFVRHGTPHPRELKARHGKYLKQKGIDGHVIPHQDRKPGDQAFIPARDHDPNIQRAVEEEEHRAVKQVDKKVTMTIQAPQIIKAPELQGPPPPSAQSESSSEGEDMPKETEPLMRNVTISSAFKTMPSKDDGVNDGLLETEKEREEVTTDEGESSESESETDSDGSTDVPKKKKKEKSNKAVGFTPEFEEEPDKEQKLRRRDTPHYLKNKRVNLNASKEDAEQKVREILAQAAAHKDTAAISSNLQPPEDDTIAVLTSTQHVPVKIQEEEVEMHIIRQPGQGLGISIAGGKNSTPYKGDDESIFISRVTEDGPAANVGIVKGDKLISVNGVSLVEADHYEAVNVLKNSGNDITMVIGREVVLPADKIAPIEEHTHTSIATVSFEEDPSAQVYGETLTEVVQREKGGLGFSIAGGRGATPFRGNDNAIYVSRITENGPAHRQGKLMVGDRIISINGVDMTDARHDQAVALLSGSEQQVELVVYRENLVTKEQQANMSPNEKLQKPHPRIDWNKVSPGTEGAAFTVTQSPALSTGSPNRSFEATQKPSPGYTHINQKAPTVQASPSATVTAPSFSPKVSPKSLSSDWSTPPSAIQPPRFVYPGKSPTIQAPATVTFRGPSPVAPSIIDNKENISPKISVNNNTTYSVIKNNVSVSDSPRLTFGGNSSVGGSVTGDKEISAGERTLVLERQTMNLVNRDSNHIVLPSSLETTTTSSPSSSSTSSHAQEEIIINKAGGPLGLSIVGGSDHSSHPFGADEPGIFVSKIVKDGAACKTHLKIGDRILTVNGMDVTSATHQEAVMALIAPTHQIRLKVRHDPPPQGLKELVVNKLPGEKLGMSIKGGIKNYSANPMDKNDEGIFISRINEDGAVARDNRLIIGQRILEVNGQSLLGATHQEAVRALRSVGEKMSIMVCDGFDPTASTSELSSPGSPVGFFASSRQGSVSSIDREDTDTAVVKKEVEMLHETARWEKEDFDKLERLKKEREEAAKRLPSELVDEANAQREVLQREHAQIRGPESPNQTAVIEQQVPELPTSKPPVPAKRGPKPPVPPKKVVLVPQVSLEEEVDPRRQAKHPAGKNLLAKQIKQIEEKKHEREAVNFTDKKKFFEQEIEQQHHTTTQKTRGIGDSSEQDYDKVFSSLGTRSENSGIFRTAKAEKRHLYQLNNDEQITLDGENHSLSDRELQAEKRAAWRKARMKSLEADAVRAQAVIAHVQELKTDPSNVKSKSANISADNIAFADEDEPAHTTHNGEQNSQPIFVPSPSINKNLVVQSRDGDTTIQETTRVIGENIKTVTEEIIDEKTGKPTFRTVEVIERTLEREVWDYG</sequence>
<feature type="compositionally biased region" description="Polar residues" evidence="4">
    <location>
        <begin position="1715"/>
        <end position="1731"/>
    </location>
</feature>
<comment type="caution">
    <text evidence="6">The sequence shown here is derived from an EMBL/GenBank/DDBJ whole genome shotgun (WGS) entry which is preliminary data.</text>
</comment>
<dbReference type="InterPro" id="IPR050614">
    <property type="entry name" value="Synaptic_Scaffolding_LAP-MAGUK"/>
</dbReference>
<dbReference type="Pfam" id="PF13855">
    <property type="entry name" value="LRR_8"/>
    <property type="match status" value="2"/>
</dbReference>
<dbReference type="PANTHER" id="PTHR23119:SF44">
    <property type="entry name" value="PROTEIN LAP4"/>
    <property type="match status" value="1"/>
</dbReference>
<keyword evidence="2" id="KW-0677">Repeat</keyword>
<accession>A0AAN8G4K3</accession>
<keyword evidence="7" id="KW-1185">Reference proteome</keyword>
<dbReference type="PROSITE" id="PS50106">
    <property type="entry name" value="PDZ"/>
    <property type="match status" value="4"/>
</dbReference>
<dbReference type="SMART" id="SM00228">
    <property type="entry name" value="PDZ"/>
    <property type="match status" value="4"/>
</dbReference>
<feature type="coiled-coil region" evidence="3">
    <location>
        <begin position="682"/>
        <end position="709"/>
    </location>
</feature>
<feature type="domain" description="PDZ" evidence="5">
    <location>
        <begin position="1197"/>
        <end position="1286"/>
    </location>
</feature>
<dbReference type="FunFam" id="3.80.10.10:FF:000036">
    <property type="entry name" value="protein scribble homolog isoform X1"/>
    <property type="match status" value="1"/>
</dbReference>